<dbReference type="Gene3D" id="1.10.510.10">
    <property type="entry name" value="Transferase(Phosphotransferase) domain 1"/>
    <property type="match status" value="1"/>
</dbReference>
<dbReference type="PANTHER" id="PTHR24356">
    <property type="entry name" value="SERINE/THREONINE-PROTEIN KINASE"/>
    <property type="match status" value="1"/>
</dbReference>
<feature type="domain" description="Protein kinase" evidence="11">
    <location>
        <begin position="1"/>
        <end position="298"/>
    </location>
</feature>
<evidence type="ECO:0000259" key="11">
    <source>
        <dbReference type="PROSITE" id="PS50011"/>
    </source>
</evidence>
<evidence type="ECO:0000256" key="8">
    <source>
        <dbReference type="ARBA" id="ARBA00047899"/>
    </source>
</evidence>
<keyword evidence="13" id="KW-1185">Reference proteome</keyword>
<keyword evidence="6" id="KW-0418">Kinase</keyword>
<dbReference type="SMART" id="SM00220">
    <property type="entry name" value="S_TKc"/>
    <property type="match status" value="1"/>
</dbReference>
<name>A0ABN7RR10_OIKDI</name>
<evidence type="ECO:0000256" key="4">
    <source>
        <dbReference type="ARBA" id="ARBA00022679"/>
    </source>
</evidence>
<dbReference type="Pfam" id="PF14593">
    <property type="entry name" value="PH_3"/>
    <property type="match status" value="1"/>
</dbReference>
<evidence type="ECO:0000313" key="12">
    <source>
        <dbReference type="EMBL" id="CAG5084045.1"/>
    </source>
</evidence>
<gene>
    <name evidence="12" type="ORF">OKIOD_LOCUS2089</name>
</gene>
<dbReference type="EC" id="2.7.11.1" evidence="1"/>
<accession>A0ABN7RR10</accession>
<dbReference type="PROSITE" id="PS50011">
    <property type="entry name" value="PROTEIN_KINASE_DOM"/>
    <property type="match status" value="1"/>
</dbReference>
<dbReference type="Gene3D" id="2.30.29.30">
    <property type="entry name" value="Pleckstrin-homology domain (PH domain)/Phosphotyrosine-binding domain (PTB)"/>
    <property type="match status" value="1"/>
</dbReference>
<dbReference type="InterPro" id="IPR000719">
    <property type="entry name" value="Prot_kinase_dom"/>
</dbReference>
<dbReference type="PANTHER" id="PTHR24356:SF163">
    <property type="entry name" value="3-PHOSPHOINOSITIDE-DEPENDENT PROTEIN KINASE 1-RELATED"/>
    <property type="match status" value="1"/>
</dbReference>
<evidence type="ECO:0000256" key="9">
    <source>
        <dbReference type="ARBA" id="ARBA00048679"/>
    </source>
</evidence>
<feature type="binding site" evidence="10">
    <location>
        <position position="96"/>
    </location>
    <ligand>
        <name>ATP</name>
        <dbReference type="ChEBI" id="CHEBI:30616"/>
    </ligand>
</feature>
<dbReference type="Gene3D" id="3.30.200.20">
    <property type="entry name" value="Phosphorylase Kinase, domain 1"/>
    <property type="match status" value="1"/>
</dbReference>
<comment type="catalytic activity">
    <reaction evidence="9">
        <text>L-seryl-[protein] + ATP = O-phospho-L-seryl-[protein] + ADP + H(+)</text>
        <dbReference type="Rhea" id="RHEA:17989"/>
        <dbReference type="Rhea" id="RHEA-COMP:9863"/>
        <dbReference type="Rhea" id="RHEA-COMP:11604"/>
        <dbReference type="ChEBI" id="CHEBI:15378"/>
        <dbReference type="ChEBI" id="CHEBI:29999"/>
        <dbReference type="ChEBI" id="CHEBI:30616"/>
        <dbReference type="ChEBI" id="CHEBI:83421"/>
        <dbReference type="ChEBI" id="CHEBI:456216"/>
        <dbReference type="EC" id="2.7.11.1"/>
    </reaction>
</comment>
<evidence type="ECO:0000256" key="1">
    <source>
        <dbReference type="ARBA" id="ARBA00012513"/>
    </source>
</evidence>
<evidence type="ECO:0000256" key="3">
    <source>
        <dbReference type="ARBA" id="ARBA00022527"/>
    </source>
</evidence>
<reference evidence="12 13" key="1">
    <citation type="submission" date="2021-04" db="EMBL/GenBank/DDBJ databases">
        <authorList>
            <person name="Bliznina A."/>
        </authorList>
    </citation>
    <scope>NUCLEOTIDE SEQUENCE [LARGE SCALE GENOMIC DNA]</scope>
</reference>
<dbReference type="Proteomes" id="UP001158576">
    <property type="component" value="Chromosome PAR"/>
</dbReference>
<evidence type="ECO:0000256" key="10">
    <source>
        <dbReference type="PROSITE-ProRule" id="PRU10141"/>
    </source>
</evidence>
<dbReference type="SUPFAM" id="SSF50729">
    <property type="entry name" value="PH domain-like"/>
    <property type="match status" value="1"/>
</dbReference>
<dbReference type="PROSITE" id="PS00107">
    <property type="entry name" value="PROTEIN_KINASE_ATP"/>
    <property type="match status" value="1"/>
</dbReference>
<evidence type="ECO:0000256" key="6">
    <source>
        <dbReference type="ARBA" id="ARBA00022777"/>
    </source>
</evidence>
<sequence length="513" mass="58754">MSELWEKTKDYTYKTSYVLYVGAIIYTRTKATPGGPFPPESTSAAVVKMLMPLPMLTAGDFEWGRVLGEGSYGEVVLARLKDPSPFPEWPAELAVKRLSKRFILKEQAIMHRTGRDVQKQCFTEKNLLSKLNSPFVVRLFTTFTTTEELFYAIRDIKPENILLGKNEYGVHLKICDFATAKDVSQLKDGEHASTFVGSAEYVSPELLGYDEKIGKYAVYESDLWAAASVVYFMLAGLPPFRAESEYLMYRKIETNDYTFPEGFHEDGKALVKELLQLNPKARLGAGRNHDAIKNHIFFKETNWVDLHKQEPPTIRQYSDSIEEIFHEDPMTAAFEEFTVKTNQTSENGDSGEPMSEVDDPAGLGIPTILSKQEFEKRLVSQRIDRSNKSNRWATFVDDDELIIKLGYMHKKRGLFSRKRMFLLTGGKREKQPRMIYVDANSWEKKGEINLHAKIRVHQKSFSRFYVVDPCKGRDGRIYDLTDNNSNSDVPDAGAAQWIRKIQLVKQFYFSKPN</sequence>
<dbReference type="SUPFAM" id="SSF56112">
    <property type="entry name" value="Protein kinase-like (PK-like)"/>
    <property type="match status" value="1"/>
</dbReference>
<keyword evidence="7 10" id="KW-0067">ATP-binding</keyword>
<evidence type="ECO:0000256" key="7">
    <source>
        <dbReference type="ARBA" id="ARBA00022840"/>
    </source>
</evidence>
<organism evidence="12 13">
    <name type="scientific">Oikopleura dioica</name>
    <name type="common">Tunicate</name>
    <dbReference type="NCBI Taxonomy" id="34765"/>
    <lineage>
        <taxon>Eukaryota</taxon>
        <taxon>Metazoa</taxon>
        <taxon>Chordata</taxon>
        <taxon>Tunicata</taxon>
        <taxon>Appendicularia</taxon>
        <taxon>Copelata</taxon>
        <taxon>Oikopleuridae</taxon>
        <taxon>Oikopleura</taxon>
    </lineage>
</organism>
<evidence type="ECO:0000256" key="2">
    <source>
        <dbReference type="ARBA" id="ARBA00018538"/>
    </source>
</evidence>
<dbReference type="InterPro" id="IPR017441">
    <property type="entry name" value="Protein_kinase_ATP_BS"/>
</dbReference>
<keyword evidence="5 10" id="KW-0547">Nucleotide-binding</keyword>
<keyword evidence="4" id="KW-0808">Transferase</keyword>
<dbReference type="InterPro" id="IPR011009">
    <property type="entry name" value="Kinase-like_dom_sf"/>
</dbReference>
<dbReference type="InterPro" id="IPR011993">
    <property type="entry name" value="PH-like_dom_sf"/>
</dbReference>
<dbReference type="InterPro" id="IPR050236">
    <property type="entry name" value="Ser_Thr_kinase_AGC"/>
</dbReference>
<proteinExistence type="predicted"/>
<dbReference type="EMBL" id="OU015568">
    <property type="protein sequence ID" value="CAG5084045.1"/>
    <property type="molecule type" value="Genomic_DNA"/>
</dbReference>
<comment type="catalytic activity">
    <reaction evidence="8">
        <text>L-threonyl-[protein] + ATP = O-phospho-L-threonyl-[protein] + ADP + H(+)</text>
        <dbReference type="Rhea" id="RHEA:46608"/>
        <dbReference type="Rhea" id="RHEA-COMP:11060"/>
        <dbReference type="Rhea" id="RHEA-COMP:11605"/>
        <dbReference type="ChEBI" id="CHEBI:15378"/>
        <dbReference type="ChEBI" id="CHEBI:30013"/>
        <dbReference type="ChEBI" id="CHEBI:30616"/>
        <dbReference type="ChEBI" id="CHEBI:61977"/>
        <dbReference type="ChEBI" id="CHEBI:456216"/>
        <dbReference type="EC" id="2.7.11.1"/>
    </reaction>
</comment>
<evidence type="ECO:0000256" key="5">
    <source>
        <dbReference type="ARBA" id="ARBA00022741"/>
    </source>
</evidence>
<dbReference type="InterPro" id="IPR033931">
    <property type="entry name" value="PDK1-typ_PH"/>
</dbReference>
<protein>
    <recommendedName>
        <fullName evidence="2">3-phosphoinositide-dependent protein kinase 1</fullName>
        <ecNumber evidence="1">2.7.11.1</ecNumber>
    </recommendedName>
</protein>
<dbReference type="Pfam" id="PF00069">
    <property type="entry name" value="Pkinase"/>
    <property type="match status" value="1"/>
</dbReference>
<evidence type="ECO:0000313" key="13">
    <source>
        <dbReference type="Proteomes" id="UP001158576"/>
    </source>
</evidence>
<keyword evidence="3" id="KW-0723">Serine/threonine-protein kinase</keyword>